<dbReference type="RefSeq" id="WP_145398588.1">
    <property type="nucleotide sequence ID" value="NZ_VLKU01000008.1"/>
</dbReference>
<comment type="caution">
    <text evidence="2">The sequence shown here is derived from an EMBL/GenBank/DDBJ whole genome shotgun (WGS) entry which is preliminary data.</text>
</comment>
<dbReference type="Gene3D" id="3.30.40.190">
    <property type="match status" value="1"/>
</dbReference>
<protein>
    <submittedName>
        <fullName evidence="2">Uncharacterized protein</fullName>
    </submittedName>
</protein>
<organism evidence="2 3">
    <name type="scientific">Paracoccus sulfuroxidans</name>
    <dbReference type="NCBI Taxonomy" id="384678"/>
    <lineage>
        <taxon>Bacteria</taxon>
        <taxon>Pseudomonadati</taxon>
        <taxon>Pseudomonadota</taxon>
        <taxon>Alphaproteobacteria</taxon>
        <taxon>Rhodobacterales</taxon>
        <taxon>Paracoccaceae</taxon>
        <taxon>Paracoccus</taxon>
    </lineage>
</organism>
<reference evidence="2 3" key="1">
    <citation type="journal article" date="2015" name="Stand. Genomic Sci.">
        <title>Genomic Encyclopedia of Bacterial and Archaeal Type Strains, Phase III: the genomes of soil and plant-associated and newly described type strains.</title>
        <authorList>
            <person name="Whitman W.B."/>
            <person name="Woyke T."/>
            <person name="Klenk H.P."/>
            <person name="Zhou Y."/>
            <person name="Lilburn T.G."/>
            <person name="Beck B.J."/>
            <person name="De Vos P."/>
            <person name="Vandamme P."/>
            <person name="Eisen J.A."/>
            <person name="Garrity G."/>
            <person name="Hugenholtz P."/>
            <person name="Kyrpides N.C."/>
        </authorList>
    </citation>
    <scope>NUCLEOTIDE SEQUENCE [LARGE SCALE GENOMIC DNA]</scope>
    <source>
        <strain evidence="2 3">CGMCC 1.5364</strain>
    </source>
</reference>
<keyword evidence="3" id="KW-1185">Reference proteome</keyword>
<dbReference type="Proteomes" id="UP000316225">
    <property type="component" value="Unassembled WGS sequence"/>
</dbReference>
<proteinExistence type="predicted"/>
<dbReference type="EMBL" id="VLKU01000008">
    <property type="protein sequence ID" value="TWI32784.1"/>
    <property type="molecule type" value="Genomic_DNA"/>
</dbReference>
<dbReference type="AlphaFoldDB" id="A0A562NKT6"/>
<sequence length="114" mass="12998">MSFHRVPLGLKEGKGKTRRDPKTRAERKHMEAVAGLPCLVCGAWPVEVHHEGTPRSNMRVLPLCPRHHRREYGPGAYHYSKGAFYAAHGSSEALLLRVSKMLRADEDDRLSHWF</sequence>
<evidence type="ECO:0000256" key="1">
    <source>
        <dbReference type="SAM" id="MobiDB-lite"/>
    </source>
</evidence>
<feature type="compositionally biased region" description="Basic and acidic residues" evidence="1">
    <location>
        <begin position="11"/>
        <end position="28"/>
    </location>
</feature>
<feature type="region of interest" description="Disordered" evidence="1">
    <location>
        <begin position="1"/>
        <end position="28"/>
    </location>
</feature>
<accession>A0A562NKT6</accession>
<dbReference type="OrthoDB" id="8278054at2"/>
<evidence type="ECO:0000313" key="3">
    <source>
        <dbReference type="Proteomes" id="UP000316225"/>
    </source>
</evidence>
<evidence type="ECO:0000313" key="2">
    <source>
        <dbReference type="EMBL" id="TWI32784.1"/>
    </source>
</evidence>
<gene>
    <name evidence="2" type="ORF">IQ24_02659</name>
</gene>
<name>A0A562NKT6_9RHOB</name>